<keyword evidence="1" id="KW-0812">Transmembrane</keyword>
<keyword evidence="1" id="KW-1133">Transmembrane helix</keyword>
<evidence type="ECO:0000313" key="2">
    <source>
        <dbReference type="EMBL" id="BCD99846.1"/>
    </source>
</evidence>
<proteinExistence type="predicted"/>
<evidence type="ECO:0000313" key="3">
    <source>
        <dbReference type="Proteomes" id="UP001320119"/>
    </source>
</evidence>
<reference evidence="2 3" key="1">
    <citation type="journal article" date="2022" name="IScience">
        <title>An ultrasensitive nanofiber-based assay for enzymatic hydrolysis and deep-sea microbial degradation of cellulose.</title>
        <authorList>
            <person name="Tsudome M."/>
            <person name="Tachioka M."/>
            <person name="Miyazaki M."/>
            <person name="Uchimura K."/>
            <person name="Tsuda M."/>
            <person name="Takaki Y."/>
            <person name="Deguchi S."/>
        </authorList>
    </citation>
    <scope>NUCLEOTIDE SEQUENCE [LARGE SCALE GENOMIC DNA]</scope>
    <source>
        <strain evidence="2 3">GE09</strain>
    </source>
</reference>
<sequence>MSNESRELISILLSNGADLATIAAVLISMVALFFAIREYIIQGKLKRADYFLHMRDRIFSDPDFNAVYASLSDEGGNSIDTLTLDQKETYLGFIEEIAVLENSKLINTQTAYYMFGYCAISCWRSDLFWRDVSREDKYWSLFKDFAERMCVFDTEREIVTKKVKL</sequence>
<dbReference type="RefSeq" id="WP_236985143.1">
    <property type="nucleotide sequence ID" value="NZ_AP023086.1"/>
</dbReference>
<gene>
    <name evidence="2" type="ORF">MARGE09_P4048</name>
</gene>
<name>A0AAN1WLI2_9GAMM</name>
<keyword evidence="1" id="KW-0472">Membrane</keyword>
<protein>
    <recommendedName>
        <fullName evidence="4">DUF4760 domain-containing protein</fullName>
    </recommendedName>
</protein>
<organism evidence="2 3">
    <name type="scientific">Marinagarivorans cellulosilyticus</name>
    <dbReference type="NCBI Taxonomy" id="2721545"/>
    <lineage>
        <taxon>Bacteria</taxon>
        <taxon>Pseudomonadati</taxon>
        <taxon>Pseudomonadota</taxon>
        <taxon>Gammaproteobacteria</taxon>
        <taxon>Cellvibrionales</taxon>
        <taxon>Cellvibrionaceae</taxon>
        <taxon>Marinagarivorans</taxon>
    </lineage>
</organism>
<evidence type="ECO:0000256" key="1">
    <source>
        <dbReference type="SAM" id="Phobius"/>
    </source>
</evidence>
<dbReference type="Proteomes" id="UP001320119">
    <property type="component" value="Chromosome"/>
</dbReference>
<accession>A0AAN1WLI2</accession>
<feature type="transmembrane region" description="Helical" evidence="1">
    <location>
        <begin position="20"/>
        <end position="40"/>
    </location>
</feature>
<keyword evidence="3" id="KW-1185">Reference proteome</keyword>
<evidence type="ECO:0008006" key="4">
    <source>
        <dbReference type="Google" id="ProtNLM"/>
    </source>
</evidence>
<dbReference type="AlphaFoldDB" id="A0AAN1WLI2"/>
<dbReference type="KEGG" id="marq:MARGE09_P4048"/>
<dbReference type="EMBL" id="AP023086">
    <property type="protein sequence ID" value="BCD99846.1"/>
    <property type="molecule type" value="Genomic_DNA"/>
</dbReference>